<accession>A0A250X5G2</accession>
<dbReference type="GO" id="GO:0012505">
    <property type="term" value="C:endomembrane system"/>
    <property type="evidence" value="ECO:0007669"/>
    <property type="project" value="UniProtKB-SubCell"/>
</dbReference>
<dbReference type="InterPro" id="IPR040079">
    <property type="entry name" value="Glutathione_S-Trfase"/>
</dbReference>
<dbReference type="GO" id="GO:0005739">
    <property type="term" value="C:mitochondrion"/>
    <property type="evidence" value="ECO:0007669"/>
    <property type="project" value="TreeGrafter"/>
</dbReference>
<dbReference type="AlphaFoldDB" id="A0A250X5G2"/>
<keyword evidence="21" id="KW-1185">Reference proteome</keyword>
<dbReference type="STRING" id="1157962.A0A250X5G2"/>
<dbReference type="GO" id="GO:0050220">
    <property type="term" value="F:prostaglandin-E synthase activity"/>
    <property type="evidence" value="ECO:0007669"/>
    <property type="project" value="UniProtKB-EC"/>
</dbReference>
<comment type="catalytic activity">
    <reaction evidence="15">
        <text>prostaglandin H2 = (12S)-hydroxy-(5Z,8E,10E)-heptadecatrienoate + malonaldehyde</text>
        <dbReference type="Rhea" id="RHEA:48644"/>
        <dbReference type="ChEBI" id="CHEBI:57405"/>
        <dbReference type="ChEBI" id="CHEBI:90694"/>
        <dbReference type="ChEBI" id="CHEBI:566274"/>
    </reaction>
    <physiologicalReaction direction="left-to-right" evidence="15">
        <dbReference type="Rhea" id="RHEA:48645"/>
    </physiologicalReaction>
</comment>
<keyword evidence="7" id="KW-0643">Prostaglandin biosynthesis</keyword>
<evidence type="ECO:0000256" key="7">
    <source>
        <dbReference type="ARBA" id="ARBA00022585"/>
    </source>
</evidence>
<dbReference type="Pfam" id="PF13417">
    <property type="entry name" value="GST_N_3"/>
    <property type="match status" value="1"/>
</dbReference>
<evidence type="ECO:0000256" key="16">
    <source>
        <dbReference type="ARBA" id="ARBA00023931"/>
    </source>
</evidence>
<gene>
    <name evidence="20" type="ORF">CEUSTIGMA_g5769.t1</name>
</gene>
<evidence type="ECO:0000256" key="9">
    <source>
        <dbReference type="ARBA" id="ARBA00022832"/>
    </source>
</evidence>
<dbReference type="CDD" id="cd03197">
    <property type="entry name" value="GST_C_mPGES2"/>
    <property type="match status" value="1"/>
</dbReference>
<dbReference type="InterPro" id="IPR034334">
    <property type="entry name" value="PGES2"/>
</dbReference>
<evidence type="ECO:0000256" key="4">
    <source>
        <dbReference type="ARBA" id="ARBA00019474"/>
    </source>
</evidence>
<evidence type="ECO:0000256" key="10">
    <source>
        <dbReference type="ARBA" id="ARBA00022989"/>
    </source>
</evidence>
<evidence type="ECO:0000256" key="13">
    <source>
        <dbReference type="ARBA" id="ARBA00023160"/>
    </source>
</evidence>
<evidence type="ECO:0000256" key="5">
    <source>
        <dbReference type="ARBA" id="ARBA00022501"/>
    </source>
</evidence>
<keyword evidence="12" id="KW-0472">Membrane</keyword>
<keyword evidence="11" id="KW-0443">Lipid metabolism</keyword>
<evidence type="ECO:0000256" key="3">
    <source>
        <dbReference type="ARBA" id="ARBA00012203"/>
    </source>
</evidence>
<dbReference type="OrthoDB" id="423541at2759"/>
<name>A0A250X5G2_9CHLO</name>
<keyword evidence="10" id="KW-1133">Transmembrane helix</keyword>
<dbReference type="InterPro" id="IPR036282">
    <property type="entry name" value="Glutathione-S-Trfase_C_sf"/>
</dbReference>
<evidence type="ECO:0000256" key="1">
    <source>
        <dbReference type="ARBA" id="ARBA00004702"/>
    </source>
</evidence>
<dbReference type="EC" id="5.3.99.3" evidence="3"/>
<evidence type="ECO:0000256" key="18">
    <source>
        <dbReference type="ARBA" id="ARBA00037847"/>
    </source>
</evidence>
<evidence type="ECO:0000256" key="12">
    <source>
        <dbReference type="ARBA" id="ARBA00023136"/>
    </source>
</evidence>
<evidence type="ECO:0000259" key="19">
    <source>
        <dbReference type="Pfam" id="PF13417"/>
    </source>
</evidence>
<dbReference type="InterPro" id="IPR034335">
    <property type="entry name" value="PGES2_C"/>
</dbReference>
<dbReference type="Gene3D" id="1.20.1050.10">
    <property type="match status" value="1"/>
</dbReference>
<dbReference type="Proteomes" id="UP000232323">
    <property type="component" value="Unassembled WGS sequence"/>
</dbReference>
<dbReference type="PANTHER" id="PTHR12782:SF5">
    <property type="entry name" value="PROSTAGLANDIN E SYNTHASE 2"/>
    <property type="match status" value="1"/>
</dbReference>
<evidence type="ECO:0000256" key="6">
    <source>
        <dbReference type="ARBA" id="ARBA00022516"/>
    </source>
</evidence>
<evidence type="ECO:0000256" key="8">
    <source>
        <dbReference type="ARBA" id="ARBA00022692"/>
    </source>
</evidence>
<dbReference type="InterPro" id="IPR036249">
    <property type="entry name" value="Thioredoxin-like_sf"/>
</dbReference>
<keyword evidence="8" id="KW-0812">Transmembrane</keyword>
<dbReference type="SFLD" id="SFLDS00019">
    <property type="entry name" value="Glutathione_Transferase_(cytos"/>
    <property type="match status" value="1"/>
</dbReference>
<comment type="similarity">
    <text evidence="2">Belongs to the GST superfamily.</text>
</comment>
<evidence type="ECO:0000256" key="15">
    <source>
        <dbReference type="ARBA" id="ARBA00023930"/>
    </source>
</evidence>
<dbReference type="InterPro" id="IPR004045">
    <property type="entry name" value="Glutathione_S-Trfase_N"/>
</dbReference>
<keyword evidence="9" id="KW-0276">Fatty acid metabolism</keyword>
<keyword evidence="5" id="KW-0644">Prostaglandin metabolism</keyword>
<dbReference type="GO" id="GO:0001516">
    <property type="term" value="P:prostaglandin biosynthetic process"/>
    <property type="evidence" value="ECO:0007669"/>
    <property type="project" value="UniProtKB-UniPathway"/>
</dbReference>
<evidence type="ECO:0000256" key="14">
    <source>
        <dbReference type="ARBA" id="ARBA00023235"/>
    </source>
</evidence>
<feature type="domain" description="GST N-terminal" evidence="19">
    <location>
        <begin position="95"/>
        <end position="161"/>
    </location>
</feature>
<reference evidence="20 21" key="1">
    <citation type="submission" date="2017-08" db="EMBL/GenBank/DDBJ databases">
        <title>Acidophilic green algal genome provides insights into adaptation to an acidic environment.</title>
        <authorList>
            <person name="Hirooka S."/>
            <person name="Hirose Y."/>
            <person name="Kanesaki Y."/>
            <person name="Higuchi S."/>
            <person name="Fujiwara T."/>
            <person name="Onuma R."/>
            <person name="Era A."/>
            <person name="Ohbayashi R."/>
            <person name="Uzuka A."/>
            <person name="Nozaki H."/>
            <person name="Yoshikawa H."/>
            <person name="Miyagishima S.Y."/>
        </authorList>
    </citation>
    <scope>NUCLEOTIDE SEQUENCE [LARGE SCALE GENOMIC DNA]</scope>
    <source>
        <strain evidence="20 21">NIES-2499</strain>
    </source>
</reference>
<dbReference type="PANTHER" id="PTHR12782">
    <property type="entry name" value="MICROSOMAL PROSTAGLANDIN E SYNTHASE-2"/>
    <property type="match status" value="1"/>
</dbReference>
<keyword evidence="6" id="KW-0444">Lipid biosynthesis</keyword>
<keyword evidence="14" id="KW-0413">Isomerase</keyword>
<dbReference type="SFLD" id="SFLDG01182">
    <property type="entry name" value="Prostaglandin_E_synthase_like"/>
    <property type="match status" value="1"/>
</dbReference>
<dbReference type="UniPathway" id="UPA00662"/>
<dbReference type="SFLD" id="SFLDG01203">
    <property type="entry name" value="Prostaglandin_E_synthase_like1"/>
    <property type="match status" value="1"/>
</dbReference>
<sequence>MSLFRSARSLLVLARSATHVETCVAPVQILLRQYSVDQSKFTPPSFGKWAILGGITSSALFFSQKSFADAKVESKPPEDEYIRPPPKGLPKSLVLYQYEVCPYCCKVKAALDYYKLPYIVVEVNPLLKSELSWSSYKKVPVLKMDEEVVVGSSAIVSRLTAEVEAVSKKSPSKKPVGQSGISIEEEVKWRKWVDEKFVKILTANIYRSWSESWDTFKYITEQTNWSWGTRELARSSGAILMWQVGKRMPAKYGIEGDLREALYRTCNELVDEVGLKRPFLGGSTPNMADLAVYGVLKAVEKTPTFLDAMHHSRIEPWYIRMTEVIGPSSRVSTEGSTWGLSS</sequence>
<evidence type="ECO:0000256" key="2">
    <source>
        <dbReference type="ARBA" id="ARBA00007409"/>
    </source>
</evidence>
<dbReference type="SUPFAM" id="SSF52833">
    <property type="entry name" value="Thioredoxin-like"/>
    <property type="match status" value="1"/>
</dbReference>
<evidence type="ECO:0000313" key="20">
    <source>
        <dbReference type="EMBL" id="GAX78327.1"/>
    </source>
</evidence>
<protein>
    <recommendedName>
        <fullName evidence="4">Prostaglandin E synthase 2</fullName>
        <ecNumber evidence="3">5.3.99.3</ecNumber>
    </recommendedName>
    <alternativeName>
        <fullName evidence="17">Microsomal prostaglandin E synthase 2</fullName>
    </alternativeName>
</protein>
<evidence type="ECO:0000256" key="11">
    <source>
        <dbReference type="ARBA" id="ARBA00023098"/>
    </source>
</evidence>
<evidence type="ECO:0000313" key="21">
    <source>
        <dbReference type="Proteomes" id="UP000232323"/>
    </source>
</evidence>
<dbReference type="EMBL" id="BEGY01000031">
    <property type="protein sequence ID" value="GAX78327.1"/>
    <property type="molecule type" value="Genomic_DNA"/>
</dbReference>
<keyword evidence="13" id="KW-0275">Fatty acid biosynthesis</keyword>
<dbReference type="Gene3D" id="3.40.30.10">
    <property type="entry name" value="Glutaredoxin"/>
    <property type="match status" value="1"/>
</dbReference>
<proteinExistence type="inferred from homology"/>
<comment type="subcellular location">
    <subcellularLocation>
        <location evidence="18">Endomembrane system</location>
        <topology evidence="18">Single-pass membrane protein</topology>
    </subcellularLocation>
</comment>
<comment type="pathway">
    <text evidence="1">Lipid metabolism; prostaglandin biosynthesis.</text>
</comment>
<dbReference type="SUPFAM" id="SSF47616">
    <property type="entry name" value="GST C-terminal domain-like"/>
    <property type="match status" value="1"/>
</dbReference>
<dbReference type="PROSITE" id="PS51354">
    <property type="entry name" value="GLUTAREDOXIN_2"/>
    <property type="match status" value="1"/>
</dbReference>
<comment type="caution">
    <text evidence="20">The sequence shown here is derived from an EMBL/GenBank/DDBJ whole genome shotgun (WGS) entry which is preliminary data.</text>
</comment>
<comment type="catalytic activity">
    <reaction evidence="16">
        <text>prostaglandin H2 = prostaglandin E2</text>
        <dbReference type="Rhea" id="RHEA:12893"/>
        <dbReference type="ChEBI" id="CHEBI:57405"/>
        <dbReference type="ChEBI" id="CHEBI:606564"/>
        <dbReference type="EC" id="5.3.99.3"/>
    </reaction>
    <physiologicalReaction direction="left-to-right" evidence="16">
        <dbReference type="Rhea" id="RHEA:12894"/>
    </physiologicalReaction>
</comment>
<evidence type="ECO:0000256" key="17">
    <source>
        <dbReference type="ARBA" id="ARBA00031041"/>
    </source>
</evidence>
<organism evidence="20 21">
    <name type="scientific">Chlamydomonas eustigma</name>
    <dbReference type="NCBI Taxonomy" id="1157962"/>
    <lineage>
        <taxon>Eukaryota</taxon>
        <taxon>Viridiplantae</taxon>
        <taxon>Chlorophyta</taxon>
        <taxon>core chlorophytes</taxon>
        <taxon>Chlorophyceae</taxon>
        <taxon>CS clade</taxon>
        <taxon>Chlamydomonadales</taxon>
        <taxon>Chlamydomonadaceae</taxon>
        <taxon>Chlamydomonas</taxon>
    </lineage>
</organism>